<sequence>MSSLLLATSTLILCTSEAFQTGGFSPQQPSFLLPPKHDSSPPTTTRLDMARVSPSADNTVGIVGRGYVATLAAKLASTRGYDTWMLCPAGQEPTITQLIDTNTEDGTELPSNLRLVNAADEDVMESCLSKTSALIVSIDDIEGLISEDALRYLCNPTSSPNLKRVVGMSRNLNGQGMGFLVSASRRTANAEVWDNSNTAEYKAYEELLKDCASNCGADYTIVRAGTLKGGGCGDVMSEDGDAYYPHYLSPRFYEMTKKDIVTWQLLFDCKVRGVTMSKGDVMVGPGGKAILTATAAEECRGDTSRCAIAEAMVRSLDMESAANVDFGVATKEARVPPTDEEWEEMFQVLA</sequence>
<reference evidence="3" key="1">
    <citation type="submission" date="2021-01" db="EMBL/GenBank/DDBJ databases">
        <authorList>
            <person name="Corre E."/>
            <person name="Pelletier E."/>
            <person name="Niang G."/>
            <person name="Scheremetjew M."/>
            <person name="Finn R."/>
            <person name="Kale V."/>
            <person name="Holt S."/>
            <person name="Cochrane G."/>
            <person name="Meng A."/>
            <person name="Brown T."/>
            <person name="Cohen L."/>
        </authorList>
    </citation>
    <scope>NUCLEOTIDE SEQUENCE</scope>
    <source>
        <strain evidence="3">CCMP826</strain>
    </source>
</reference>
<dbReference type="Gene3D" id="3.40.50.720">
    <property type="entry name" value="NAD(P)-binding Rossmann-like Domain"/>
    <property type="match status" value="1"/>
</dbReference>
<feature type="chain" id="PRO_5030790853" description="NAD(P)-binding domain-containing protein" evidence="2">
    <location>
        <begin position="19"/>
        <end position="350"/>
    </location>
</feature>
<evidence type="ECO:0000256" key="2">
    <source>
        <dbReference type="SAM" id="SignalP"/>
    </source>
</evidence>
<dbReference type="EMBL" id="HBGV01019424">
    <property type="protein sequence ID" value="CAD9518452.1"/>
    <property type="molecule type" value="Transcribed_RNA"/>
</dbReference>
<dbReference type="AlphaFoldDB" id="A0A7S2N442"/>
<keyword evidence="2" id="KW-0732">Signal</keyword>
<accession>A0A7S2N442</accession>
<organism evidence="3">
    <name type="scientific">Helicotheca tamesis</name>
    <dbReference type="NCBI Taxonomy" id="374047"/>
    <lineage>
        <taxon>Eukaryota</taxon>
        <taxon>Sar</taxon>
        <taxon>Stramenopiles</taxon>
        <taxon>Ochrophyta</taxon>
        <taxon>Bacillariophyta</taxon>
        <taxon>Mediophyceae</taxon>
        <taxon>Lithodesmiophycidae</taxon>
        <taxon>Lithodesmiales</taxon>
        <taxon>Lithodesmiaceae</taxon>
        <taxon>Helicotheca</taxon>
    </lineage>
</organism>
<evidence type="ECO:0008006" key="4">
    <source>
        <dbReference type="Google" id="ProtNLM"/>
    </source>
</evidence>
<evidence type="ECO:0000256" key="1">
    <source>
        <dbReference type="SAM" id="MobiDB-lite"/>
    </source>
</evidence>
<proteinExistence type="predicted"/>
<name>A0A7S2N442_9STRA</name>
<protein>
    <recommendedName>
        <fullName evidence="4">NAD(P)-binding domain-containing protein</fullName>
    </recommendedName>
</protein>
<gene>
    <name evidence="3" type="ORF">HTAM1171_LOCUS12049</name>
</gene>
<evidence type="ECO:0000313" key="3">
    <source>
        <dbReference type="EMBL" id="CAD9518452.1"/>
    </source>
</evidence>
<feature type="region of interest" description="Disordered" evidence="1">
    <location>
        <begin position="25"/>
        <end position="44"/>
    </location>
</feature>
<feature type="signal peptide" evidence="2">
    <location>
        <begin position="1"/>
        <end position="18"/>
    </location>
</feature>